<evidence type="ECO:0000313" key="3">
    <source>
        <dbReference type="Proteomes" id="UP001595878"/>
    </source>
</evidence>
<evidence type="ECO:0000313" key="2">
    <source>
        <dbReference type="EMBL" id="MFC4691666.1"/>
    </source>
</evidence>
<protein>
    <submittedName>
        <fullName evidence="2">FAD/NAD(P)-binding protein</fullName>
    </submittedName>
</protein>
<dbReference type="Proteomes" id="UP001595878">
    <property type="component" value="Unassembled WGS sequence"/>
</dbReference>
<accession>A0ABV9LDA5</accession>
<organism evidence="2 3">
    <name type="scientific">Dokdonia genika</name>
    <dbReference type="NCBI Taxonomy" id="308113"/>
    <lineage>
        <taxon>Bacteria</taxon>
        <taxon>Pseudomonadati</taxon>
        <taxon>Bacteroidota</taxon>
        <taxon>Flavobacteriia</taxon>
        <taxon>Flavobacteriales</taxon>
        <taxon>Flavobacteriaceae</taxon>
        <taxon>Dokdonia</taxon>
    </lineage>
</organism>
<dbReference type="InterPro" id="IPR036188">
    <property type="entry name" value="FAD/NAD-bd_sf"/>
</dbReference>
<dbReference type="PANTHER" id="PTHR40254:SF1">
    <property type="entry name" value="BLR0577 PROTEIN"/>
    <property type="match status" value="1"/>
</dbReference>
<dbReference type="Pfam" id="PF13454">
    <property type="entry name" value="NAD_binding_9"/>
    <property type="match status" value="1"/>
</dbReference>
<proteinExistence type="predicted"/>
<dbReference type="RefSeq" id="WP_380035891.1">
    <property type="nucleotide sequence ID" value="NZ_JBHSHB010000042.1"/>
</dbReference>
<feature type="domain" description="FAD-dependent urate hydroxylase HpyO/Asp monooxygenase CreE-like FAD/NAD(P)-binding" evidence="1">
    <location>
        <begin position="5"/>
        <end position="174"/>
    </location>
</feature>
<comment type="caution">
    <text evidence="2">The sequence shown here is derived from an EMBL/GenBank/DDBJ whole genome shotgun (WGS) entry which is preliminary data.</text>
</comment>
<dbReference type="SUPFAM" id="SSF51905">
    <property type="entry name" value="FAD/NAD(P)-binding domain"/>
    <property type="match status" value="1"/>
</dbReference>
<evidence type="ECO:0000259" key="1">
    <source>
        <dbReference type="Pfam" id="PF13454"/>
    </source>
</evidence>
<gene>
    <name evidence="2" type="ORF">ACFO5T_14620</name>
</gene>
<keyword evidence="3" id="KW-1185">Reference proteome</keyword>
<sequence length="579" mass="64524">MKHYAIIGGGPRGLFALESLFTTLYNNAPDAQVKVTLFEPFKYPGAGWVWNPEQVASNWLNITERALQDLPGRPEIKLGDDVIPAFPSYTEWLPEEKQNPPATHPDQFPPRAKMGTYLNARFEVLAEALKGFGLLNMVEETVIKLTYIAPVFTAITENTSITAIDEVVLTIGHQDTELSEQLQEWKDHVAQTDNALLFTEAYPVEKMINANITSESVVAFRGFGLAMIDQIRALTLQQGAHFEMLDNDTKEVAFHAGENHPQRFVPFSLDGLPMVPKPINKAVDKWFMPSDDAINAFAKAIHQGACGDHPAKDQYFLLEAMAAVVAPLFLKLGDKAIQHDLTEEEVYFLTINYLNNKSLAHPLLLSHHTPILEMMQQQVEMAVGEAPVSLDYFIGQVWRHCQPTIYREFSYPAIADDVVAEVIALDEASKRYSYGPPVESIQQLIALAKEGLLDLDFVNNPEITCVDGGWQLKSDDNKVVIDVMLNSVLDSPQLVTVDTPIIKNLLSYEMIEPKHTDLGIRTDDYGYVEVPEGKSFVPLAVLGRLSKGSVIGVDAILECFGPRTISWSERSIALMKNEK</sequence>
<dbReference type="InterPro" id="IPR052189">
    <property type="entry name" value="L-asp_N-monooxygenase_NS-form"/>
</dbReference>
<dbReference type="EMBL" id="JBHSHB010000042">
    <property type="protein sequence ID" value="MFC4691666.1"/>
    <property type="molecule type" value="Genomic_DNA"/>
</dbReference>
<name>A0ABV9LDA5_9FLAO</name>
<dbReference type="InterPro" id="IPR038732">
    <property type="entry name" value="HpyO/CreE_NAD-binding"/>
</dbReference>
<dbReference type="PANTHER" id="PTHR40254">
    <property type="entry name" value="BLR0577 PROTEIN"/>
    <property type="match status" value="1"/>
</dbReference>
<reference evidence="3" key="1">
    <citation type="journal article" date="2019" name="Int. J. Syst. Evol. Microbiol.">
        <title>The Global Catalogue of Microorganisms (GCM) 10K type strain sequencing project: providing services to taxonomists for standard genome sequencing and annotation.</title>
        <authorList>
            <consortium name="The Broad Institute Genomics Platform"/>
            <consortium name="The Broad Institute Genome Sequencing Center for Infectious Disease"/>
            <person name="Wu L."/>
            <person name="Ma J."/>
        </authorList>
    </citation>
    <scope>NUCLEOTIDE SEQUENCE [LARGE SCALE GENOMIC DNA]</scope>
    <source>
        <strain evidence="3">CGMCC 4.7427</strain>
    </source>
</reference>